<sequence length="130" mass="14424">MGHISNANNFKPVKSLPLENGDKVAMGNYVIAQLPSIKHIAQVAEIIQHCNRWLVVLVKVLNAGPEASVHGMPQLTTQTPTVYMPLPPEKILCVVNIQHDCVRNKCTVQQTIVVCQEQQDTELRKGQVVH</sequence>
<evidence type="ECO:0000313" key="1">
    <source>
        <dbReference type="EMBL" id="KTB37322.1"/>
    </source>
</evidence>
<comment type="caution">
    <text evidence="1">The sequence shown here is derived from an EMBL/GenBank/DDBJ whole genome shotgun (WGS) entry which is preliminary data.</text>
</comment>
<reference evidence="1 2" key="1">
    <citation type="submission" date="2015-12" db="EMBL/GenBank/DDBJ databases">
        <title>Draft genome sequence of Moniliophthora roreri, the causal agent of frosty pod rot of cacao.</title>
        <authorList>
            <person name="Aime M.C."/>
            <person name="Diaz-Valderrama J.R."/>
            <person name="Kijpornyongpan T."/>
            <person name="Phillips-Mora W."/>
        </authorList>
    </citation>
    <scope>NUCLEOTIDE SEQUENCE [LARGE SCALE GENOMIC DNA]</scope>
    <source>
        <strain evidence="1 2">MCA 2952</strain>
    </source>
</reference>
<organism evidence="1 2">
    <name type="scientific">Moniliophthora roreri</name>
    <name type="common">Frosty pod rot fungus</name>
    <name type="synonym">Monilia roreri</name>
    <dbReference type="NCBI Taxonomy" id="221103"/>
    <lineage>
        <taxon>Eukaryota</taxon>
        <taxon>Fungi</taxon>
        <taxon>Dikarya</taxon>
        <taxon>Basidiomycota</taxon>
        <taxon>Agaricomycotina</taxon>
        <taxon>Agaricomycetes</taxon>
        <taxon>Agaricomycetidae</taxon>
        <taxon>Agaricales</taxon>
        <taxon>Marasmiineae</taxon>
        <taxon>Marasmiaceae</taxon>
        <taxon>Moniliophthora</taxon>
    </lineage>
</organism>
<dbReference type="Proteomes" id="UP000054988">
    <property type="component" value="Unassembled WGS sequence"/>
</dbReference>
<protein>
    <submittedName>
        <fullName evidence="1">Uncharacterized protein</fullName>
    </submittedName>
</protein>
<proteinExistence type="predicted"/>
<gene>
    <name evidence="1" type="ORF">WG66_10102</name>
</gene>
<evidence type="ECO:0000313" key="2">
    <source>
        <dbReference type="Proteomes" id="UP000054988"/>
    </source>
</evidence>
<dbReference type="AlphaFoldDB" id="A0A0W0FLX5"/>
<name>A0A0W0FLX5_MONRR</name>
<accession>A0A0W0FLX5</accession>
<dbReference type="EMBL" id="LATX01001855">
    <property type="protein sequence ID" value="KTB37322.1"/>
    <property type="molecule type" value="Genomic_DNA"/>
</dbReference>